<dbReference type="EMBL" id="JAHLOQ010000022">
    <property type="protein sequence ID" value="MBU5336550.1"/>
    <property type="molecule type" value="Genomic_DNA"/>
</dbReference>
<accession>A0ABS6DXH0</accession>
<comment type="caution">
    <text evidence="1">The sequence shown here is derived from an EMBL/GenBank/DDBJ whole genome shotgun (WGS) entry which is preliminary data.</text>
</comment>
<reference evidence="1 2" key="1">
    <citation type="submission" date="2021-06" db="EMBL/GenBank/DDBJ databases">
        <authorList>
            <person name="Sun Q."/>
            <person name="Li D."/>
        </authorList>
    </citation>
    <scope>NUCLEOTIDE SEQUENCE [LARGE SCALE GENOMIC DNA]</scope>
    <source>
        <strain evidence="1 2">N19</strain>
    </source>
</reference>
<dbReference type="RefSeq" id="WP_216569837.1">
    <property type="nucleotide sequence ID" value="NZ_JAHLOQ010000022.1"/>
</dbReference>
<dbReference type="Proteomes" id="UP001196301">
    <property type="component" value="Unassembled WGS sequence"/>
</dbReference>
<gene>
    <name evidence="1" type="ORF">KQI20_08875</name>
</gene>
<evidence type="ECO:0000313" key="2">
    <source>
        <dbReference type="Proteomes" id="UP001196301"/>
    </source>
</evidence>
<keyword evidence="2" id="KW-1185">Reference proteome</keyword>
<sequence>MKREYSSPVMEVEIFEASEYVAACYTCYYPAKSGGAMYSIGTDSEEIDSNQSQKGVFYRDLYIENGKQQGLQLSGRNQDTGVFRDNICYEGSVKSDSIPQDGYWTGNDLAGYAWQYKKVKVIQKDGIAHVVNPNGTNAS</sequence>
<organism evidence="1 2">
    <name type="scientific">Intestinibacter bartlettii</name>
    <dbReference type="NCBI Taxonomy" id="261299"/>
    <lineage>
        <taxon>Bacteria</taxon>
        <taxon>Bacillati</taxon>
        <taxon>Bacillota</taxon>
        <taxon>Clostridia</taxon>
        <taxon>Peptostreptococcales</taxon>
        <taxon>Peptostreptococcaceae</taxon>
        <taxon>Intestinibacter</taxon>
    </lineage>
</organism>
<evidence type="ECO:0000313" key="1">
    <source>
        <dbReference type="EMBL" id="MBU5336550.1"/>
    </source>
</evidence>
<protein>
    <submittedName>
        <fullName evidence="1">Uncharacterized protein</fullName>
    </submittedName>
</protein>
<proteinExistence type="predicted"/>
<name>A0ABS6DXH0_9FIRM</name>